<keyword evidence="4" id="KW-1185">Reference proteome</keyword>
<feature type="region of interest" description="Disordered" evidence="1">
    <location>
        <begin position="168"/>
        <end position="315"/>
    </location>
</feature>
<feature type="transmembrane region" description="Helical" evidence="2">
    <location>
        <begin position="39"/>
        <end position="59"/>
    </location>
</feature>
<organism evidence="3 4">
    <name type="scientific">Microbacterium betulae</name>
    <dbReference type="NCBI Taxonomy" id="2981139"/>
    <lineage>
        <taxon>Bacteria</taxon>
        <taxon>Bacillati</taxon>
        <taxon>Actinomycetota</taxon>
        <taxon>Actinomycetes</taxon>
        <taxon>Micrococcales</taxon>
        <taxon>Microbacteriaceae</taxon>
        <taxon>Microbacterium</taxon>
    </lineage>
</organism>
<keyword evidence="2" id="KW-0812">Transmembrane</keyword>
<dbReference type="AlphaFoldDB" id="A0AA97FG47"/>
<feature type="compositionally biased region" description="Low complexity" evidence="1">
    <location>
        <begin position="213"/>
        <end position="226"/>
    </location>
</feature>
<feature type="compositionally biased region" description="Low complexity" evidence="1">
    <location>
        <begin position="173"/>
        <end position="186"/>
    </location>
</feature>
<sequence length="426" mass="44855">MTDQYPGQTPQHAPDAARQDAGTGGQPQSGVGPFTPRELIIVIVGALALLASFFSVYRFSFLPIWANGLEWILAALLPAAGTFLVLLRRLAPTAITRVGSLGIDQFASVAFSVGAVSWVGQLAWGVQGGEWYTTWVPWIETLLLLAGVFFTVVAPFVPPFREDFEGREERAAHPAARAPRPVVHAPKPQPAPAYSSGWPQQGQGYGQSGYGAYGQQPAYGAPQAGYDPQNPYASQQGPAPYGQPYPYGQQHAPQGATGAQPGYGYVVPGEEQAPSPQPADPSDEQAPAPVNPYLSVSPVAEGADPADPAPADAEQDEIADVDVTEPDAEQPAPEDAAHGGADELSRLVAQADASLPGEAPAAASQQPFWALVPVERDVVDETGAPLFRIGPTAWALVLEDRGEVFVVRDDDGRVGFLHDVSGVTRG</sequence>
<evidence type="ECO:0000313" key="4">
    <source>
        <dbReference type="Proteomes" id="UP001305498"/>
    </source>
</evidence>
<dbReference type="Proteomes" id="UP001305498">
    <property type="component" value="Chromosome"/>
</dbReference>
<accession>A0AA97FG47</accession>
<feature type="transmembrane region" description="Helical" evidence="2">
    <location>
        <begin position="103"/>
        <end position="123"/>
    </location>
</feature>
<evidence type="ECO:0000256" key="2">
    <source>
        <dbReference type="SAM" id="Phobius"/>
    </source>
</evidence>
<feature type="transmembrane region" description="Helical" evidence="2">
    <location>
        <begin position="71"/>
        <end position="91"/>
    </location>
</feature>
<gene>
    <name evidence="3" type="ORF">N8K70_10580</name>
</gene>
<keyword evidence="2" id="KW-0472">Membrane</keyword>
<feature type="transmembrane region" description="Helical" evidence="2">
    <location>
        <begin position="135"/>
        <end position="157"/>
    </location>
</feature>
<feature type="compositionally biased region" description="Low complexity" evidence="1">
    <location>
        <begin position="300"/>
        <end position="312"/>
    </location>
</feature>
<name>A0AA97FG47_9MICO</name>
<dbReference type="EMBL" id="CP118157">
    <property type="protein sequence ID" value="WOF21829.1"/>
    <property type="molecule type" value="Genomic_DNA"/>
</dbReference>
<evidence type="ECO:0000313" key="3">
    <source>
        <dbReference type="EMBL" id="WOF21829.1"/>
    </source>
</evidence>
<keyword evidence="2" id="KW-1133">Transmembrane helix</keyword>
<feature type="region of interest" description="Disordered" evidence="1">
    <location>
        <begin position="1"/>
        <end position="29"/>
    </location>
</feature>
<feature type="compositionally biased region" description="Gly residues" evidence="1">
    <location>
        <begin position="203"/>
        <end position="212"/>
    </location>
</feature>
<evidence type="ECO:0000256" key="1">
    <source>
        <dbReference type="SAM" id="MobiDB-lite"/>
    </source>
</evidence>
<dbReference type="KEGG" id="mbet:N8K70_10580"/>
<dbReference type="RefSeq" id="WP_317138307.1">
    <property type="nucleotide sequence ID" value="NZ_CP118157.1"/>
</dbReference>
<protein>
    <submittedName>
        <fullName evidence="3">Uncharacterized protein</fullName>
    </submittedName>
</protein>
<feature type="compositionally biased region" description="Polar residues" evidence="1">
    <location>
        <begin position="1"/>
        <end position="11"/>
    </location>
</feature>
<proteinExistence type="predicted"/>
<feature type="compositionally biased region" description="Low complexity" evidence="1">
    <location>
        <begin position="235"/>
        <end position="255"/>
    </location>
</feature>
<reference evidence="3 4" key="1">
    <citation type="submission" date="2023-02" db="EMBL/GenBank/DDBJ databases">
        <title>Microbacterium betulae sp. nov., isolated from birch wood.</title>
        <authorList>
            <person name="Pasciak M."/>
            <person name="Pawlik K.J."/>
            <person name="Martynowski D."/>
            <person name="Laczmanski L."/>
            <person name="Ciekot J."/>
            <person name="Szponar B."/>
            <person name="Wojcik-Fatla A."/>
            <person name="Mackiewicz B."/>
            <person name="Farian E."/>
            <person name="Cholewa G."/>
            <person name="Cholewa A."/>
            <person name="Dutkiewicz J."/>
        </authorList>
    </citation>
    <scope>NUCLEOTIDE SEQUENCE [LARGE SCALE GENOMIC DNA]</scope>
    <source>
        <strain evidence="3 4">AB</strain>
    </source>
</reference>